<protein>
    <submittedName>
        <fullName evidence="2">T9SS type A sorting domain-containing protein</fullName>
    </submittedName>
</protein>
<dbReference type="Proteomes" id="UP000462931">
    <property type="component" value="Unassembled WGS sequence"/>
</dbReference>
<dbReference type="RefSeq" id="WP_154288556.1">
    <property type="nucleotide sequence ID" value="NZ_WKJI01000004.1"/>
</dbReference>
<dbReference type="InterPro" id="IPR026444">
    <property type="entry name" value="Secre_tail"/>
</dbReference>
<comment type="caution">
    <text evidence="2">The sequence shown here is derived from an EMBL/GenBank/DDBJ whole genome shotgun (WGS) entry which is preliminary data.</text>
</comment>
<dbReference type="EMBL" id="WKJI01000004">
    <property type="protein sequence ID" value="MRX48486.1"/>
    <property type="molecule type" value="Genomic_DNA"/>
</dbReference>
<keyword evidence="1" id="KW-0732">Signal</keyword>
<dbReference type="NCBIfam" id="TIGR04183">
    <property type="entry name" value="Por_Secre_tail"/>
    <property type="match status" value="1"/>
</dbReference>
<name>A0A7K0FR59_9SPHI</name>
<feature type="signal peptide" evidence="1">
    <location>
        <begin position="1"/>
        <end position="19"/>
    </location>
</feature>
<evidence type="ECO:0000313" key="3">
    <source>
        <dbReference type="Proteomes" id="UP000462931"/>
    </source>
</evidence>
<reference evidence="2 3" key="1">
    <citation type="submission" date="2019-11" db="EMBL/GenBank/DDBJ databases">
        <authorList>
            <person name="Cheng Q."/>
            <person name="Yang Z."/>
        </authorList>
    </citation>
    <scope>NUCLEOTIDE SEQUENCE [LARGE SCALE GENOMIC DNA]</scope>
    <source>
        <strain evidence="2 3">HX-22-1</strain>
    </source>
</reference>
<gene>
    <name evidence="2" type="ORF">GJJ64_14930</name>
</gene>
<feature type="chain" id="PRO_5029543727" evidence="1">
    <location>
        <begin position="20"/>
        <end position="610"/>
    </location>
</feature>
<evidence type="ECO:0000256" key="1">
    <source>
        <dbReference type="SAM" id="SignalP"/>
    </source>
</evidence>
<evidence type="ECO:0000313" key="2">
    <source>
        <dbReference type="EMBL" id="MRX48486.1"/>
    </source>
</evidence>
<keyword evidence="3" id="KW-1185">Reference proteome</keyword>
<organism evidence="2 3">
    <name type="scientific">Pedobacter puniceum</name>
    <dbReference type="NCBI Taxonomy" id="2666136"/>
    <lineage>
        <taxon>Bacteria</taxon>
        <taxon>Pseudomonadati</taxon>
        <taxon>Bacteroidota</taxon>
        <taxon>Sphingobacteriia</taxon>
        <taxon>Sphingobacteriales</taxon>
        <taxon>Sphingobacteriaceae</taxon>
        <taxon>Pedobacter</taxon>
    </lineage>
</organism>
<dbReference type="AlphaFoldDB" id="A0A7K0FR59"/>
<proteinExistence type="predicted"/>
<accession>A0A7K0FR59</accession>
<sequence length="610" mass="68419">MKKLLIVICFILSYVHVKAQAEWNFATSTEGWGSANNLTSSVNNGVLTLTATGTDPYIYSPNNLNINASLIKTIRIRVQNNTNQSAFQIYWITNTDQTYNSAKLIQIPVTPNLATQKEYVFDFSSVTGWQGTIKQIRLDPGNPASNTSIAIDYIKLTNDAYTLVVDNGILKVKADLLMGGAISYLSKSSDNKNLVNIYDRGRYIQQSYYAGSAINRLAEGQHPSWSPWNWNPIQVGDVYNNSSPVLASSFTDSTIYTKTQPLLWDMNNELAQCHMEMWLSLRGSTVHVKNKLTVFRTDNRWSDIPRHQELPAVYIIGDLYNLYTYTGNAPFTSAAPNKITNAGPPWAYWTTPEHWAALVDANNWGVGVYNGLSTYFVGGYNGAQGGGATSSSTGYMSPLRTETIGKNAVYEYEYDLIVGTLTQIRAFAYAKKNYVLPVTLKDVSIKQGFNKNTIVWETLSEHNVKHFVVEKSVNGKDFNAIHTQIATGNSTTLKRYSFDDYHQDRGTVYYRIVTYDQDGAYNTSKIVASKAKADDSYHVRVEDGKLKMMFYEPFLGTFSMIDMLGREVFKQELKQQIGSYETLLPALQKGIFVIKLSGDNLNETKKVVLK</sequence>